<name>A0A1S1R8F4_9ACTN</name>
<accession>A0A1S1R8F4</accession>
<gene>
    <name evidence="1" type="ORF">BBK14_11280</name>
</gene>
<evidence type="ECO:0008006" key="3">
    <source>
        <dbReference type="Google" id="ProtNLM"/>
    </source>
</evidence>
<evidence type="ECO:0000313" key="1">
    <source>
        <dbReference type="EMBL" id="OHV42196.1"/>
    </source>
</evidence>
<dbReference type="EMBL" id="MAXA01000047">
    <property type="protein sequence ID" value="OHV42196.1"/>
    <property type="molecule type" value="Genomic_DNA"/>
</dbReference>
<dbReference type="OrthoDB" id="3194844at2"/>
<dbReference type="Pfam" id="PF25310">
    <property type="entry name" value="VG15"/>
    <property type="match status" value="1"/>
</dbReference>
<dbReference type="AlphaFoldDB" id="A0A1S1R8F4"/>
<reference evidence="2" key="1">
    <citation type="submission" date="2016-07" db="EMBL/GenBank/DDBJ databases">
        <title>Frankia sp. NRRL B-16219 Genome sequencing.</title>
        <authorList>
            <person name="Ghodhbane-Gtari F."/>
            <person name="Swanson E."/>
            <person name="Gueddou A."/>
            <person name="Louati M."/>
            <person name="Nouioui I."/>
            <person name="Hezbri K."/>
            <person name="Abebe-Akele F."/>
            <person name="Simpson S."/>
            <person name="Morris K."/>
            <person name="Thomas K."/>
            <person name="Gtari M."/>
            <person name="Tisa L.S."/>
        </authorList>
    </citation>
    <scope>NUCLEOTIDE SEQUENCE [LARGE SCALE GENOMIC DNA]</scope>
    <source>
        <strain evidence="2">NRRL B-16219</strain>
    </source>
</reference>
<sequence>MALTAEGNQLTADYRHQQLALRASTLLDLGTLWGLFDVSTPGSYDAFVTAATSLIRERHGDSSALAGAYLRTFRQAEGIRGSIPAFRAAERPVPGQIAIALRATGLAGTVRALRAGQTMRQALATGLVEASGATSRLVLDGGRRTVEAYVEADPLAKGWVRVGSASPCAFCAMLISRGPVYRSERSARFEAHDHCGCTAAPYYGGAESAQTRKYQALWRETAAGKDDQLNRFRRALAEQAGHAAAAATE</sequence>
<evidence type="ECO:0000313" key="2">
    <source>
        <dbReference type="Proteomes" id="UP000179769"/>
    </source>
</evidence>
<dbReference type="Proteomes" id="UP000179769">
    <property type="component" value="Unassembled WGS sequence"/>
</dbReference>
<dbReference type="InterPro" id="IPR057369">
    <property type="entry name" value="VG15"/>
</dbReference>
<keyword evidence="2" id="KW-1185">Reference proteome</keyword>
<comment type="caution">
    <text evidence="1">The sequence shown here is derived from an EMBL/GenBank/DDBJ whole genome shotgun (WGS) entry which is preliminary data.</text>
</comment>
<protein>
    <recommendedName>
        <fullName evidence="3">Phage head morphogenesis domain-containing protein</fullName>
    </recommendedName>
</protein>
<dbReference type="RefSeq" id="WP_071060217.1">
    <property type="nucleotide sequence ID" value="NZ_MAXA01000047.1"/>
</dbReference>
<organism evidence="1 2">
    <name type="scientific">Parafrankia soli</name>
    <dbReference type="NCBI Taxonomy" id="2599596"/>
    <lineage>
        <taxon>Bacteria</taxon>
        <taxon>Bacillati</taxon>
        <taxon>Actinomycetota</taxon>
        <taxon>Actinomycetes</taxon>
        <taxon>Frankiales</taxon>
        <taxon>Frankiaceae</taxon>
        <taxon>Parafrankia</taxon>
    </lineage>
</organism>
<proteinExistence type="predicted"/>